<dbReference type="GO" id="GO:0046872">
    <property type="term" value="F:metal ion binding"/>
    <property type="evidence" value="ECO:0007669"/>
    <property type="project" value="UniProtKB-KW"/>
</dbReference>
<evidence type="ECO:0000313" key="8">
    <source>
        <dbReference type="Proteomes" id="UP000188354"/>
    </source>
</evidence>
<evidence type="ECO:0000256" key="2">
    <source>
        <dbReference type="ARBA" id="ARBA00009759"/>
    </source>
</evidence>
<dbReference type="GO" id="GO:0008441">
    <property type="term" value="F:3'(2'),5'-bisphosphate nucleotidase activity"/>
    <property type="evidence" value="ECO:0007669"/>
    <property type="project" value="TreeGrafter"/>
</dbReference>
<organism evidence="7 8">
    <name type="scientific">Lupinus angustifolius</name>
    <name type="common">Narrow-leaved blue lupine</name>
    <dbReference type="NCBI Taxonomy" id="3871"/>
    <lineage>
        <taxon>Eukaryota</taxon>
        <taxon>Viridiplantae</taxon>
        <taxon>Streptophyta</taxon>
        <taxon>Embryophyta</taxon>
        <taxon>Tracheophyta</taxon>
        <taxon>Spermatophyta</taxon>
        <taxon>Magnoliopsida</taxon>
        <taxon>eudicotyledons</taxon>
        <taxon>Gunneridae</taxon>
        <taxon>Pentapetalae</taxon>
        <taxon>rosids</taxon>
        <taxon>fabids</taxon>
        <taxon>Fabales</taxon>
        <taxon>Fabaceae</taxon>
        <taxon>Papilionoideae</taxon>
        <taxon>50 kb inversion clade</taxon>
        <taxon>genistoids sensu lato</taxon>
        <taxon>core genistoids</taxon>
        <taxon>Genisteae</taxon>
        <taxon>Lupinus</taxon>
    </lineage>
</organism>
<accession>A0A1J7FNP2</accession>
<keyword evidence="3 6" id="KW-0479">Metal-binding</keyword>
<dbReference type="Proteomes" id="UP000188354">
    <property type="component" value="Unassembled WGS sequence"/>
</dbReference>
<dbReference type="AlphaFoldDB" id="A0A1J7FNP2"/>
<gene>
    <name evidence="7" type="ORF">TanjilG_19948</name>
</gene>
<proteinExistence type="inferred from homology"/>
<protein>
    <submittedName>
        <fullName evidence="7">Uncharacterized protein</fullName>
    </submittedName>
</protein>
<evidence type="ECO:0000256" key="4">
    <source>
        <dbReference type="ARBA" id="ARBA00022801"/>
    </source>
</evidence>
<dbReference type="Gramene" id="OIV89535">
    <property type="protein sequence ID" value="OIV89535"/>
    <property type="gene ID" value="TanjilG_19948"/>
</dbReference>
<feature type="binding site" evidence="6">
    <location>
        <position position="116"/>
    </location>
    <ligand>
        <name>Mg(2+)</name>
        <dbReference type="ChEBI" id="CHEBI:18420"/>
        <label>1</label>
        <note>catalytic</note>
    </ligand>
</feature>
<dbReference type="GO" id="GO:0046854">
    <property type="term" value="P:phosphatidylinositol phosphate biosynthetic process"/>
    <property type="evidence" value="ECO:0007669"/>
    <property type="project" value="InterPro"/>
</dbReference>
<dbReference type="PROSITE" id="PS00630">
    <property type="entry name" value="IMP_2"/>
    <property type="match status" value="1"/>
</dbReference>
<comment type="cofactor">
    <cofactor evidence="1 6">
        <name>Mg(2+)</name>
        <dbReference type="ChEBI" id="CHEBI:18420"/>
    </cofactor>
</comment>
<evidence type="ECO:0000256" key="3">
    <source>
        <dbReference type="ARBA" id="ARBA00022723"/>
    </source>
</evidence>
<dbReference type="PANTHER" id="PTHR43200:SF27">
    <property type="entry name" value="3'(2'),5'-BISPHOSPHATE NUCLEOTIDASE"/>
    <property type="match status" value="1"/>
</dbReference>
<dbReference type="SUPFAM" id="SSF56655">
    <property type="entry name" value="Carbohydrate phosphatase"/>
    <property type="match status" value="1"/>
</dbReference>
<name>A0A1J7FNP2_LUPAN</name>
<dbReference type="PANTHER" id="PTHR43200">
    <property type="entry name" value="PHOSPHATASE"/>
    <property type="match status" value="1"/>
</dbReference>
<evidence type="ECO:0000256" key="5">
    <source>
        <dbReference type="ARBA" id="ARBA00022842"/>
    </source>
</evidence>
<keyword evidence="5 6" id="KW-0460">Magnesium</keyword>
<evidence type="ECO:0000256" key="1">
    <source>
        <dbReference type="ARBA" id="ARBA00001946"/>
    </source>
</evidence>
<evidence type="ECO:0000256" key="6">
    <source>
        <dbReference type="PIRSR" id="PIRSR600760-2"/>
    </source>
</evidence>
<keyword evidence="4" id="KW-0378">Hydrolase</keyword>
<dbReference type="InterPro" id="IPR051090">
    <property type="entry name" value="Inositol_monoP_superfamily"/>
</dbReference>
<sequence length="159" mass="17633">MSAAESSATMQQPVTACRSSSSLFADQPWSIVPPPSILAAITPRRRHEKPPPVVQAAQQGLVTYKELSGSVEHSTIRKSKQSLNSYIMMKYIAIACRNVEVFIKFARASYKEKIWDHAAAVIIIQEVGGLVTYARGYPLDFSCNICSFCSHVVWNDIKI</sequence>
<dbReference type="STRING" id="3871.A0A1J7FNP2"/>
<comment type="similarity">
    <text evidence="2">Belongs to the inositol monophosphatase superfamily.</text>
</comment>
<dbReference type="EMBL" id="KV862281">
    <property type="protein sequence ID" value="OIV89535.1"/>
    <property type="molecule type" value="Genomic_DNA"/>
</dbReference>
<dbReference type="InterPro" id="IPR020550">
    <property type="entry name" value="Inositol_monophosphatase_CS"/>
</dbReference>
<dbReference type="Gene3D" id="3.40.190.80">
    <property type="match status" value="1"/>
</dbReference>
<dbReference type="GO" id="GO:0000103">
    <property type="term" value="P:sulfate assimilation"/>
    <property type="evidence" value="ECO:0007669"/>
    <property type="project" value="TreeGrafter"/>
</dbReference>
<dbReference type="Pfam" id="PF00459">
    <property type="entry name" value="Inositol_P"/>
    <property type="match status" value="1"/>
</dbReference>
<evidence type="ECO:0000313" key="7">
    <source>
        <dbReference type="EMBL" id="OIV89535.1"/>
    </source>
</evidence>
<dbReference type="InterPro" id="IPR000760">
    <property type="entry name" value="Inositol_monophosphatase-like"/>
</dbReference>
<keyword evidence="8" id="KW-1185">Reference proteome</keyword>
<reference evidence="7 8" key="1">
    <citation type="journal article" date="2017" name="Plant Biotechnol. J.">
        <title>A comprehensive draft genome sequence for lupin (Lupinus angustifolius), an emerging health food: insights into plant-microbe interactions and legume evolution.</title>
        <authorList>
            <person name="Hane J.K."/>
            <person name="Ming Y."/>
            <person name="Kamphuis L.G."/>
            <person name="Nelson M.N."/>
            <person name="Garg G."/>
            <person name="Atkins C.A."/>
            <person name="Bayer P.E."/>
            <person name="Bravo A."/>
            <person name="Bringans S."/>
            <person name="Cannon S."/>
            <person name="Edwards D."/>
            <person name="Foley R."/>
            <person name="Gao L.L."/>
            <person name="Harrison M.J."/>
            <person name="Huang W."/>
            <person name="Hurgobin B."/>
            <person name="Li S."/>
            <person name="Liu C.W."/>
            <person name="McGrath A."/>
            <person name="Morahan G."/>
            <person name="Murray J."/>
            <person name="Weller J."/>
            <person name="Jian J."/>
            <person name="Singh K.B."/>
        </authorList>
    </citation>
    <scope>NUCLEOTIDE SEQUENCE [LARGE SCALE GENOMIC DNA]</scope>
    <source>
        <strain evidence="8">cv. Tanjil</strain>
        <tissue evidence="7">Whole plant</tissue>
    </source>
</reference>